<evidence type="ECO:0000256" key="6">
    <source>
        <dbReference type="SAM" id="Phobius"/>
    </source>
</evidence>
<feature type="compositionally biased region" description="Polar residues" evidence="5">
    <location>
        <begin position="3170"/>
        <end position="3180"/>
    </location>
</feature>
<keyword evidence="6" id="KW-0812">Transmembrane</keyword>
<feature type="compositionally biased region" description="Polar residues" evidence="5">
    <location>
        <begin position="1426"/>
        <end position="1440"/>
    </location>
</feature>
<proteinExistence type="predicted"/>
<evidence type="ECO:0000259" key="7">
    <source>
        <dbReference type="PROSITE" id="PS50847"/>
    </source>
</evidence>
<feature type="region of interest" description="Disordered" evidence="5">
    <location>
        <begin position="2183"/>
        <end position="2237"/>
    </location>
</feature>
<feature type="domain" description="Gram-positive cocci surface proteins LPxTG" evidence="7">
    <location>
        <begin position="3217"/>
        <end position="3250"/>
    </location>
</feature>
<dbReference type="EMBL" id="AQTT01000004">
    <property type="protein sequence ID" value="EOB22448.1"/>
    <property type="molecule type" value="Genomic_DNA"/>
</dbReference>
<sequence length="3250" mass="344060">MKGKQQQDFRVEKYIRYGIRKYSFGAASVAIAAGLMFLGNGAVSANENKQVEDPTITVKQATDLTDKVEEKKDQAPVQKETEDKKVAAEKTVEVPKANTEKAAEKVAANKTVLYQAISSLEIRIAVAKNADASALSAAKEALATAKSVFANPTAEQTEVDSQTEALKALVTVLVESDAAGTAKKEEAANQKQETPVVETKVLSQVSSEAEVTSQLAYSEMNKKDISAEGKAAIEAAVSKNQAVLAETNKLLADKSLTKEQVDAQLNRLNESIQAVYDELKRNGIGRDGRFAVALSAGEGYTDKSEAKSAANGEFSTDNTGKSYTVLDGNDTYRVYVHGYQSENTEIVSKTNEVAATGGRTDLPLSREEAQKLSEEAPMWKGKIRPSGKEIGSATYSAGGAYEFLATEIYGYNYEQGNHYVYIKNATRNRFTLSPQAIAAGYSISKVELSNLIPGTAYNANTDSIEGYTSSSIQNGVYDMRYKVTVTNPNGTTQVVSFESLKAGWMGWQDTTAPRIAGNSTVVTVGDTINHDLKFIDNDGFANDTRANYKANGNPVEPGKKFSGKVTFTGLDGTELTSMSSFVINQPHLVVNGEYMTSKKPIANTIPGLTFDPSKNLLEGKASDAGIYTLAVLAKDFNNATNSKNPQWTANGQETHESVTIAVAPKITVKNVEAYAKELDVTITKGANTGEVRMPDGTVTKFAVKDGKWVVTEGTTNSAVTVGTELGTASETADSTFKLAVTSDATKYVGVDNIATKASTDKVKASLQREVVTVRDKDGNSYTATLNAATGKYAIPDDKAYELVNNGDGTSTLTERRVYTEAANDGAINYYIYEFKRVWSAESNAATLVDRVAEVRKNGKVTKVVSVDKTDNVLPFKQVAGTDGVTVQVTYDSVSQRWTASDGSDVKATKSNAGWILETSSGFRGYVAFREATGTQLASIQNAKPTGTSTSYSESKDATVDLIGSEKADVSFKDKIDDKSDNPVSDTIKTKLTVTAPDGTQKVFDAAQPQEEAYIAAQRTAAEKTKAAAAAVKNEQDSINDLARQQEIVDRETRYVANAEEALTKLKLRTVSPTAQELAEQLLADGRARLEKETAELRRKETEFPGITAKVAATRQEALDAEAAVETARTALKTAAEANLANAKQYVLSQVGRYKVTVRDVDSNGVVTTPTVGGTDTGEVTEDAVAETTYYIVVTEPKKTSGVKGADQSTSMEEALKAGQPAGTTVSDYKLVDPETGKRATTVTTTDGTYTVNPTTGAVTFTPNADFVGNATPITVEGNVTFNDEAGNPVKVPVSNTYTPTVYGLDNVDDTTTGKQGQPQKSITGAERFSKLNDTSNTPDGTNVDLTTAKYSLTGANDEGKVVVENEGTYSIDPTTGIVTFEPLPTFKGKTQGVTVNVTAKATDASGNQLDVTSSATYTPEVEGVTPTATPAKTSGKQGQAQKEDAKKMFHKGDDTAPINNTTIRLVDPSGAEVTTLPATKDGKQVGTYTLDPDTGVITFQPNPDFDGTPEPAKVTAADKNGTKVTTTYTPTVTPVEPTGTPVTSDGKQGQTQTGKPVFTEGDPTAPITITEDQPAQFIDPATGEATEATEIPAKDEKGNTVGKYTIDSLTGVVTFTPNKDFTGTPVPATVEVKDKNGTPAKATYTPTVTPVKPTGEDVTSSGKQGQTQTGTPKFTQGDEVAPITINEDQPAKFFDPVTKQPIEATEIPAKDETGKTVGKYTIDPLTGIVTFTPNKDFTGTPVPATVQVKDANGTPTTANYTPTVTPVVPTKTPKETTGKQAQPQTQDTESMFTKGDEVAPIDKSTVKLIDPETNAEVTSIPAKKDGKEVGTYTLDPTTGVITFQPNKDFVGTPDPVKVVAADTNGTKVETTYTPTVTPVKPTSEDVTSSGKQGQPQEGTPKFTQGDETAPITINEEQPAKFVVNGQPVEDKEIPATKDGKKIGKYKIDPLTGVVTFTPNKDFTGTPDPATVEVKDKNGTPTTANYTPTVTPVVPTKTPKETSGKQAQPQTQDTESMFTKGDDVAPIDKSTVKLIDPETNAEVTSIPAKKDGKEVGTYTLDPATGVITFQPNKDFVGTPDPVKVVAADTNGTKVETTYTPTVTPVKPTSEDVTSSGKQGQPQEGTPKFTQGDETAPITINEEQPAKFVVNGQPVEDKEIPATKDGKEIGKYTIDPLSGKVTFTPNKDFTGTPDPVTVEVKDKNGTPTTGNYTPTVTPVVPTATPKETSGKQAQPQTQDTETMFTKGDEVAPIDKSTVKLVDPSGNEVTTLPATKDGKEVGTYTIDPETGVITFQPNKDFVGTPDSVKVVAKDTNGTKVETTYTPTVTPVTPTSEPKETTGIQGATQEGIPTFTQGDETAPITITPEQPAQFVVNGQPVTETTIPATKDGKQVGTYTIDPTTGKVTFTPNKDFVGTPDPATVQVKDKNGTPTSATYTPTVTPVTPEGTPAETTGIQGAKQEGTPEFKPGNPNVPIDEEVAPTLEGADPEGKVVVPGEGTYTIDKDGKVTFTPEPQFTGTAKGVTVKRVDKNGTPVTATYTPTVTPVTPEGTPAETTGIQGAKQEGTPEFKPGNPNVPIDETVAPTLEGTDPEGKVVVPGEGTYTIDKDGKVTFTPEPQFTGTAKGVTVKRVDKNGTPVTANYTPTVTPVTPEGTPAETTGLQGIKQEGTPEFKPGNPNVPIDETVAPTFEDGTTEKKVPGEGTYTIDKDGKVTFTPEPQFVGTAKGVTVKRVDKNGTPVTATYTPTVKPVEPTGKPKQTINTKGTTQTGKPEFIPANPNTPIDETVPATFEDGSTEKVVPGEGKYTVASDGTVTFVPEKDFVGKAKGVAVRRVDTNGNPITSMYLPVVTPELPEANPAYSVDVQGVTQTGKPEFIPGSPNTPIDETVPATFEDGSTTKVVPGEGTYTVAPDGTVTFVPEKDFVGTAQGVLVVRVDTEGNLAYGVYIPTVLPLTPSSEPEVSKGPKGKVQTGKPTFKPASPDVPIDETRPATFEDGSTTKVVKGEGTYTVAPDGTVTFTPEKDFEGKAKGVIVKRYDKKGTPILASYTPLVTPQTSFVDTKGNVIEGYPTEDGTTPKKDIPGYKFVETKTLENGDTQHVYEKVSPSPVSPSTPGKETTTIWTDEKGNPLKPTEPGSKEPGTIAGYEYVKTVTAQNGNIRHIFQKVEMPASTPVEPSQPGQPATPTMPEQPAKPQVPAIPTQPVQEVQATASQETEAKRELPNTGTEDNASLAALGLLGALSGFGLVARKKKKD</sequence>
<dbReference type="Pfam" id="PF18877">
    <property type="entry name" value="SSSPR-51"/>
    <property type="match status" value="2"/>
</dbReference>
<dbReference type="Pfam" id="PF00746">
    <property type="entry name" value="Gram_pos_anchor"/>
    <property type="match status" value="1"/>
</dbReference>
<evidence type="ECO:0000256" key="3">
    <source>
        <dbReference type="ARBA" id="ARBA00022729"/>
    </source>
</evidence>
<feature type="compositionally biased region" description="Polar residues" evidence="5">
    <location>
        <begin position="2754"/>
        <end position="2767"/>
    </location>
</feature>
<dbReference type="InterPro" id="IPR027579">
    <property type="entry name" value="SSSPR51_Rpt"/>
</dbReference>
<dbReference type="InterPro" id="IPR019931">
    <property type="entry name" value="LPXTG_anchor"/>
</dbReference>
<evidence type="ECO:0000313" key="9">
    <source>
        <dbReference type="Proteomes" id="UP000013365"/>
    </source>
</evidence>
<feature type="compositionally biased region" description="Low complexity" evidence="5">
    <location>
        <begin position="1872"/>
        <end position="1881"/>
    </location>
</feature>
<feature type="compositionally biased region" description="Polar residues" evidence="5">
    <location>
        <begin position="1657"/>
        <end position="1674"/>
    </location>
</feature>
<feature type="region of interest" description="Disordered" evidence="5">
    <location>
        <begin position="2098"/>
        <end position="2131"/>
    </location>
</feature>
<feature type="region of interest" description="Disordered" evidence="5">
    <location>
        <begin position="1872"/>
        <end position="1906"/>
    </location>
</feature>
<evidence type="ECO:0000256" key="1">
    <source>
        <dbReference type="ARBA" id="ARBA00022512"/>
    </source>
</evidence>
<gene>
    <name evidence="8" type="ORF">D064_03264</name>
</gene>
<dbReference type="NCBIfam" id="TIGR01168">
    <property type="entry name" value="YSIRK_signal"/>
    <property type="match status" value="1"/>
</dbReference>
<dbReference type="PROSITE" id="PS50847">
    <property type="entry name" value="GRAM_POS_ANCHORING"/>
    <property type="match status" value="1"/>
</dbReference>
<dbReference type="InterPro" id="IPR005877">
    <property type="entry name" value="YSIRK_signal_dom"/>
</dbReference>
<dbReference type="Proteomes" id="UP000013365">
    <property type="component" value="Unassembled WGS sequence"/>
</dbReference>
<feature type="compositionally biased region" description="Low complexity" evidence="5">
    <location>
        <begin position="1525"/>
        <end position="1543"/>
    </location>
</feature>
<dbReference type="InterPro" id="IPR026395">
    <property type="entry name" value="CshA_fibril"/>
</dbReference>
<dbReference type="Pfam" id="PF19076">
    <property type="entry name" value="CshA_repeat"/>
    <property type="match status" value="17"/>
</dbReference>
<feature type="compositionally biased region" description="Low complexity" evidence="5">
    <location>
        <begin position="2204"/>
        <end position="2225"/>
    </location>
</feature>
<feature type="region of interest" description="Disordered" evidence="5">
    <location>
        <begin position="2744"/>
        <end position="2780"/>
    </location>
</feature>
<feature type="compositionally biased region" description="Polar residues" evidence="5">
    <location>
        <begin position="1780"/>
        <end position="1789"/>
    </location>
</feature>
<keyword evidence="2" id="KW-0964">Secreted</keyword>
<evidence type="ECO:0000256" key="2">
    <source>
        <dbReference type="ARBA" id="ARBA00022525"/>
    </source>
</evidence>
<feature type="compositionally biased region" description="Low complexity" evidence="5">
    <location>
        <begin position="1638"/>
        <end position="1653"/>
    </location>
</feature>
<dbReference type="NCBIfam" id="TIGR04308">
    <property type="entry name" value="repeat_SSSPR51"/>
    <property type="match status" value="2"/>
</dbReference>
<keyword evidence="6" id="KW-1133">Transmembrane helix</keyword>
<evidence type="ECO:0000256" key="5">
    <source>
        <dbReference type="SAM" id="MobiDB-lite"/>
    </source>
</evidence>
<accession>R0NB56</accession>
<feature type="region of interest" description="Disordered" evidence="5">
    <location>
        <begin position="3166"/>
        <end position="3223"/>
    </location>
</feature>
<organism evidence="8 9">
    <name type="scientific">Streptococcus mitis 11/5</name>
    <dbReference type="NCBI Taxonomy" id="1239792"/>
    <lineage>
        <taxon>Bacteria</taxon>
        <taxon>Bacillati</taxon>
        <taxon>Bacillota</taxon>
        <taxon>Bacilli</taxon>
        <taxon>Lactobacillales</taxon>
        <taxon>Streptococcaceae</taxon>
        <taxon>Streptococcus</taxon>
        <taxon>Streptococcus mitis group</taxon>
    </lineage>
</organism>
<dbReference type="PATRIC" id="fig|1239792.3.peg.640"/>
<feature type="compositionally biased region" description="Polar residues" evidence="5">
    <location>
        <begin position="1545"/>
        <end position="1554"/>
    </location>
</feature>
<feature type="compositionally biased region" description="Low complexity" evidence="5">
    <location>
        <begin position="1979"/>
        <end position="1996"/>
    </location>
</feature>
<keyword evidence="1" id="KW-0134">Cell wall</keyword>
<dbReference type="NCBIfam" id="TIGR04225">
    <property type="entry name" value="CshA_fibril_rpt"/>
    <property type="match status" value="17"/>
</dbReference>
<evidence type="ECO:0000256" key="4">
    <source>
        <dbReference type="ARBA" id="ARBA00023088"/>
    </source>
</evidence>
<feature type="region of interest" description="Disordered" evidence="5">
    <location>
        <begin position="1749"/>
        <end position="1789"/>
    </location>
</feature>
<comment type="caution">
    <text evidence="8">The sequence shown here is derived from an EMBL/GenBank/DDBJ whole genome shotgun (WGS) entry which is preliminary data.</text>
</comment>
<feature type="region of interest" description="Disordered" evidence="5">
    <location>
        <begin position="1965"/>
        <end position="2022"/>
    </location>
</feature>
<feature type="compositionally biased region" description="Low complexity" evidence="5">
    <location>
        <begin position="3100"/>
        <end position="3110"/>
    </location>
</feature>
<feature type="region of interest" description="Disordered" evidence="5">
    <location>
        <begin position="1637"/>
        <end position="1676"/>
    </location>
</feature>
<feature type="region of interest" description="Disordered" evidence="5">
    <location>
        <begin position="3098"/>
        <end position="3138"/>
    </location>
</feature>
<feature type="region of interest" description="Disordered" evidence="5">
    <location>
        <begin position="1418"/>
        <end position="1443"/>
    </location>
</feature>
<keyword evidence="3" id="KW-0732">Signal</keyword>
<feature type="region of interest" description="Disordered" evidence="5">
    <location>
        <begin position="1525"/>
        <end position="1557"/>
    </location>
</feature>
<keyword evidence="6" id="KW-0472">Membrane</keyword>
<feature type="region of interest" description="Disordered" evidence="5">
    <location>
        <begin position="2407"/>
        <end position="2469"/>
    </location>
</feature>
<feature type="compositionally biased region" description="Polar residues" evidence="5">
    <location>
        <begin position="2228"/>
        <end position="2237"/>
    </location>
</feature>
<feature type="compositionally biased region" description="Polar residues" evidence="5">
    <location>
        <begin position="1884"/>
        <end position="1906"/>
    </location>
</feature>
<keyword evidence="4" id="KW-0572">Peptidoglycan-anchor</keyword>
<protein>
    <recommendedName>
        <fullName evidence="7">Gram-positive cocci surface proteins LPxTG domain-containing protein</fullName>
    </recommendedName>
</protein>
<feature type="compositionally biased region" description="Low complexity" evidence="5">
    <location>
        <begin position="1754"/>
        <end position="1771"/>
    </location>
</feature>
<name>R0NB56_STRMT</name>
<dbReference type="NCBIfam" id="TIGR01167">
    <property type="entry name" value="LPXTG_anchor"/>
    <property type="match status" value="1"/>
</dbReference>
<dbReference type="Pfam" id="PF04650">
    <property type="entry name" value="YSIRK_signal"/>
    <property type="match status" value="1"/>
</dbReference>
<feature type="compositionally biased region" description="Polar residues" evidence="5">
    <location>
        <begin position="2109"/>
        <end position="2131"/>
    </location>
</feature>
<feature type="region of interest" description="Disordered" evidence="5">
    <location>
        <begin position="2952"/>
        <end position="2988"/>
    </location>
</feature>
<feature type="transmembrane region" description="Helical" evidence="6">
    <location>
        <begin position="21"/>
        <end position="39"/>
    </location>
</feature>
<feature type="compositionally biased region" description="Polar residues" evidence="5">
    <location>
        <begin position="3198"/>
        <end position="3210"/>
    </location>
</feature>
<feature type="compositionally biased region" description="Polar residues" evidence="5">
    <location>
        <begin position="2003"/>
        <end position="2016"/>
    </location>
</feature>
<feature type="compositionally biased region" description="Low complexity" evidence="5">
    <location>
        <begin position="2427"/>
        <end position="2451"/>
    </location>
</feature>
<evidence type="ECO:0000313" key="8">
    <source>
        <dbReference type="EMBL" id="EOB22448.1"/>
    </source>
</evidence>
<reference evidence="8 9" key="1">
    <citation type="submission" date="2013-04" db="EMBL/GenBank/DDBJ databases">
        <authorList>
            <person name="Ikryannikova L.N."/>
            <person name="Ilina E.N."/>
            <person name="Kostryukova E.S."/>
            <person name="Semashko T.A."/>
            <person name="Karpova I.Y.U."/>
            <person name="Larin A.K."/>
            <person name="Ischenko D.S."/>
            <person name="Alekseev D.G."/>
            <person name="Klimova E.A."/>
            <person name="Filimonova A.V."/>
            <person name="Savinova T.A."/>
            <person name="Filimonova O.Y.U."/>
            <person name="Dubovickaya V.A."/>
            <person name="Sidorenko S.V."/>
            <person name="Govorun V.M."/>
        </authorList>
    </citation>
    <scope>NUCLEOTIDE SEQUENCE [LARGE SCALE GENOMIC DNA]</scope>
    <source>
        <strain evidence="8 9">11/5</strain>
    </source>
</reference>